<keyword evidence="2" id="KW-1133">Transmembrane helix</keyword>
<sequence length="180" mass="18697">MRSRWPERPRLLLAVPATHWDHENGSLTGRGVLKSDPQVPPPGGQPSPGDPQQSYPQQNHPPQGYPQQGYSQGYAPQGQQPYGGPPAEDPGRTLGIIGLVLSFFTAIIGLVVSIVALRKSKKAGFTNTPALIGVIVGIVTTVAGLVIAAVSIVALTAVLSQCAQLGPGVHDVNGVTVTCS</sequence>
<feature type="compositionally biased region" description="Pro residues" evidence="1">
    <location>
        <begin position="38"/>
        <end position="49"/>
    </location>
</feature>
<proteinExistence type="predicted"/>
<gene>
    <name evidence="3" type="ORF">GCM10022204_22220</name>
</gene>
<feature type="transmembrane region" description="Helical" evidence="2">
    <location>
        <begin position="129"/>
        <end position="155"/>
    </location>
</feature>
<feature type="compositionally biased region" description="Basic and acidic residues" evidence="1">
    <location>
        <begin position="1"/>
        <end position="10"/>
    </location>
</feature>
<evidence type="ECO:0000313" key="4">
    <source>
        <dbReference type="Proteomes" id="UP001500051"/>
    </source>
</evidence>
<accession>A0ABP7DDW0</accession>
<evidence type="ECO:0000256" key="1">
    <source>
        <dbReference type="SAM" id="MobiDB-lite"/>
    </source>
</evidence>
<organism evidence="3 4">
    <name type="scientific">Microlunatus aurantiacus</name>
    <dbReference type="NCBI Taxonomy" id="446786"/>
    <lineage>
        <taxon>Bacteria</taxon>
        <taxon>Bacillati</taxon>
        <taxon>Actinomycetota</taxon>
        <taxon>Actinomycetes</taxon>
        <taxon>Propionibacteriales</taxon>
        <taxon>Propionibacteriaceae</taxon>
        <taxon>Microlunatus</taxon>
    </lineage>
</organism>
<reference evidence="4" key="1">
    <citation type="journal article" date="2019" name="Int. J. Syst. Evol. Microbiol.">
        <title>The Global Catalogue of Microorganisms (GCM) 10K type strain sequencing project: providing services to taxonomists for standard genome sequencing and annotation.</title>
        <authorList>
            <consortium name="The Broad Institute Genomics Platform"/>
            <consortium name="The Broad Institute Genome Sequencing Center for Infectious Disease"/>
            <person name="Wu L."/>
            <person name="Ma J."/>
        </authorList>
    </citation>
    <scope>NUCLEOTIDE SEQUENCE [LARGE SCALE GENOMIC DNA]</scope>
    <source>
        <strain evidence="4">JCM 16548</strain>
    </source>
</reference>
<dbReference type="Proteomes" id="UP001500051">
    <property type="component" value="Unassembled WGS sequence"/>
</dbReference>
<evidence type="ECO:0000313" key="3">
    <source>
        <dbReference type="EMBL" id="GAA3704323.1"/>
    </source>
</evidence>
<name>A0ABP7DDW0_9ACTN</name>
<protein>
    <recommendedName>
        <fullName evidence="5">DUF4190 domain-containing protein</fullName>
    </recommendedName>
</protein>
<dbReference type="EMBL" id="BAAAYX010000005">
    <property type="protein sequence ID" value="GAA3704323.1"/>
    <property type="molecule type" value="Genomic_DNA"/>
</dbReference>
<keyword evidence="2" id="KW-0472">Membrane</keyword>
<keyword evidence="4" id="KW-1185">Reference proteome</keyword>
<evidence type="ECO:0008006" key="5">
    <source>
        <dbReference type="Google" id="ProtNLM"/>
    </source>
</evidence>
<comment type="caution">
    <text evidence="3">The sequence shown here is derived from an EMBL/GenBank/DDBJ whole genome shotgun (WGS) entry which is preliminary data.</text>
</comment>
<feature type="compositionally biased region" description="Low complexity" evidence="1">
    <location>
        <begin position="50"/>
        <end position="82"/>
    </location>
</feature>
<evidence type="ECO:0000256" key="2">
    <source>
        <dbReference type="SAM" id="Phobius"/>
    </source>
</evidence>
<feature type="transmembrane region" description="Helical" evidence="2">
    <location>
        <begin position="94"/>
        <end position="117"/>
    </location>
</feature>
<keyword evidence="2" id="KW-0812">Transmembrane</keyword>
<dbReference type="SUPFAM" id="SSF81995">
    <property type="entry name" value="beta-sandwich domain of Sec23/24"/>
    <property type="match status" value="1"/>
</dbReference>
<feature type="region of interest" description="Disordered" evidence="1">
    <location>
        <begin position="1"/>
        <end position="88"/>
    </location>
</feature>